<dbReference type="InParanoid" id="A0A0V0R076"/>
<dbReference type="Pfam" id="PF00520">
    <property type="entry name" value="Ion_trans"/>
    <property type="match status" value="1"/>
</dbReference>
<dbReference type="InterPro" id="IPR036971">
    <property type="entry name" value="PDEase_catalytic_dom_sf"/>
</dbReference>
<keyword evidence="3 9" id="KW-0479">Metal-binding</keyword>
<dbReference type="InterPro" id="IPR027359">
    <property type="entry name" value="Volt_channel_dom_sf"/>
</dbReference>
<feature type="binding site" evidence="8">
    <location>
        <position position="609"/>
    </location>
    <ligand>
        <name>AMP</name>
        <dbReference type="ChEBI" id="CHEBI:456215"/>
    </ligand>
</feature>
<evidence type="ECO:0000256" key="6">
    <source>
        <dbReference type="ARBA" id="ARBA00023136"/>
    </source>
</evidence>
<evidence type="ECO:0000313" key="14">
    <source>
        <dbReference type="EMBL" id="KRX07706.1"/>
    </source>
</evidence>
<keyword evidence="10" id="KW-0175">Coiled coil</keyword>
<dbReference type="InterPro" id="IPR023088">
    <property type="entry name" value="PDEase"/>
</dbReference>
<accession>A0A0V0R076</accession>
<dbReference type="PRINTS" id="PR00387">
    <property type="entry name" value="PDIESTERASE1"/>
</dbReference>
<feature type="region of interest" description="Disordered" evidence="11">
    <location>
        <begin position="1"/>
        <end position="38"/>
    </location>
</feature>
<feature type="binding site" evidence="9">
    <location>
        <position position="408"/>
    </location>
    <ligand>
        <name>Zn(2+)</name>
        <dbReference type="ChEBI" id="CHEBI:29105"/>
        <label>1</label>
    </ligand>
</feature>
<feature type="compositionally biased region" description="Basic and acidic residues" evidence="11">
    <location>
        <begin position="13"/>
        <end position="23"/>
    </location>
</feature>
<feature type="binding site" evidence="9">
    <location>
        <position position="447"/>
    </location>
    <ligand>
        <name>Zn(2+)</name>
        <dbReference type="ChEBI" id="CHEBI:29105"/>
        <label>1</label>
    </ligand>
</feature>
<dbReference type="EMBL" id="LDAU01000082">
    <property type="protein sequence ID" value="KRX07706.1"/>
    <property type="molecule type" value="Genomic_DNA"/>
</dbReference>
<feature type="binding site" evidence="9">
    <location>
        <position position="447"/>
    </location>
    <ligand>
        <name>Zn(2+)</name>
        <dbReference type="ChEBI" id="CHEBI:29105"/>
        <label>2</label>
    </ligand>
</feature>
<dbReference type="GO" id="GO:0007165">
    <property type="term" value="P:signal transduction"/>
    <property type="evidence" value="ECO:0007669"/>
    <property type="project" value="InterPro"/>
</dbReference>
<feature type="transmembrane region" description="Helical" evidence="12">
    <location>
        <begin position="98"/>
        <end position="119"/>
    </location>
</feature>
<feature type="compositionally biased region" description="Low complexity" evidence="11">
    <location>
        <begin position="1"/>
        <end position="12"/>
    </location>
</feature>
<evidence type="ECO:0000259" key="13">
    <source>
        <dbReference type="PROSITE" id="PS51845"/>
    </source>
</evidence>
<name>A0A0V0R076_PSEPJ</name>
<dbReference type="FunCoup" id="A0A0V0R076">
    <property type="interactions" value="18"/>
</dbReference>
<feature type="domain" description="PDEase" evidence="13">
    <location>
        <begin position="327"/>
        <end position="652"/>
    </location>
</feature>
<dbReference type="Pfam" id="PF00233">
    <property type="entry name" value="PDEase_I"/>
    <property type="match status" value="1"/>
</dbReference>
<keyword evidence="4" id="KW-0378">Hydrolase</keyword>
<keyword evidence="15" id="KW-1185">Reference proteome</keyword>
<evidence type="ECO:0000256" key="8">
    <source>
        <dbReference type="PIRSR" id="PIRSR623088-2"/>
    </source>
</evidence>
<dbReference type="GO" id="GO:0016020">
    <property type="term" value="C:membrane"/>
    <property type="evidence" value="ECO:0007669"/>
    <property type="project" value="UniProtKB-SubCell"/>
</dbReference>
<dbReference type="GO" id="GO:0004114">
    <property type="term" value="F:3',5'-cyclic-nucleotide phosphodiesterase activity"/>
    <property type="evidence" value="ECO:0007669"/>
    <property type="project" value="InterPro"/>
</dbReference>
<gene>
    <name evidence="14" type="ORF">PPERSA_11255</name>
</gene>
<feature type="compositionally biased region" description="Basic and acidic residues" evidence="11">
    <location>
        <begin position="294"/>
        <end position="305"/>
    </location>
</feature>
<evidence type="ECO:0000256" key="1">
    <source>
        <dbReference type="ARBA" id="ARBA00004141"/>
    </source>
</evidence>
<feature type="transmembrane region" description="Helical" evidence="12">
    <location>
        <begin position="139"/>
        <end position="158"/>
    </location>
</feature>
<comment type="caution">
    <text evidence="14">The sequence shown here is derived from an EMBL/GenBank/DDBJ whole genome shotgun (WGS) entry which is preliminary data.</text>
</comment>
<feature type="binding site" evidence="8">
    <location>
        <position position="558"/>
    </location>
    <ligand>
        <name>AMP</name>
        <dbReference type="ChEBI" id="CHEBI:456215"/>
    </ligand>
</feature>
<keyword evidence="2 12" id="KW-0812">Transmembrane</keyword>
<dbReference type="InterPro" id="IPR003607">
    <property type="entry name" value="HD/PDEase_dom"/>
</dbReference>
<dbReference type="SUPFAM" id="SSF109604">
    <property type="entry name" value="HD-domain/PDEase-like"/>
    <property type="match status" value="1"/>
</dbReference>
<dbReference type="InterPro" id="IPR002073">
    <property type="entry name" value="PDEase_catalytic_dom"/>
</dbReference>
<dbReference type="SUPFAM" id="SSF81324">
    <property type="entry name" value="Voltage-gated potassium channels"/>
    <property type="match status" value="1"/>
</dbReference>
<feature type="binding site" evidence="9">
    <location>
        <position position="558"/>
    </location>
    <ligand>
        <name>Zn(2+)</name>
        <dbReference type="ChEBI" id="CHEBI:29105"/>
        <label>1</label>
    </ligand>
</feature>
<dbReference type="GO" id="GO:0046872">
    <property type="term" value="F:metal ion binding"/>
    <property type="evidence" value="ECO:0007669"/>
    <property type="project" value="UniProtKB-KW"/>
</dbReference>
<sequence length="679" mass="79979">MNSEKISQQSSIRESEIKNDKAENALVEDQPQLTNDREEKIQLQNGSVLKDSSSNNLKQNRRRAIGSHYIDPNQIQEIHKRNTSCKNSLKNFAISKSFDIFIIILVIIYTVLVFILFALDNDENKDDDTIQLVIDIVQYLEMAILGVFIFEIFMKVVIFGFKEYFKDSWLVFDAIVIFLSVLLLVLELTFDNDNFSTISKILRSVFRFLRLFLVFRKVNQFKKIAITHSRFSQKTPVEAILDIMNNLKENVDDPKYIQDLDYAIEMISDNRLYEPIVQKGDQDAENWIGTYAETKNKKNKQEKGKNNQNTTSSKDLNSQYGKSQEIVYNKLNVTQDFMNYFEKVESLEFEVFDMHDKIQEYHLANLVVYLHQKYDICQKLKIDPKVLFDFSNRISDGYFPNHYHSKMHAFDITQTTHFFLTTCDFINIGNLSPLDMTTMYIAAACHDYEQGGLNNVYLINTRDQLAIRYNDKSPLENHHLSQTFFILKEQNNKYNFTANFSKENYKRFRERMISMVLATDMKNHFADQAKLKGRLAAEFDPQEKDKALCMETILHAADISNPIKPWKICENWSHRVLAEFWEQGDKERERGLAITYLCDRYTTNKSKSQIGFIDFIVKPYYETIKQFLPKLEPFLNNFEQNKENWKLKIAYYDEELAQLNKEKEESLKKKQDINIRVNK</sequence>
<feature type="binding site" evidence="8">
    <location>
        <begin position="404"/>
        <end position="408"/>
    </location>
    <ligand>
        <name>AMP</name>
        <dbReference type="ChEBI" id="CHEBI:456215"/>
    </ligand>
</feature>
<dbReference type="Proteomes" id="UP000054937">
    <property type="component" value="Unassembled WGS sequence"/>
</dbReference>
<feature type="active site" description="Proton donor" evidence="7">
    <location>
        <position position="404"/>
    </location>
</feature>
<feature type="binding site" evidence="9">
    <location>
        <position position="446"/>
    </location>
    <ligand>
        <name>Zn(2+)</name>
        <dbReference type="ChEBI" id="CHEBI:29105"/>
        <label>1</label>
    </ligand>
</feature>
<dbReference type="OMA" id="IFVIRYI"/>
<reference evidence="14 15" key="1">
    <citation type="journal article" date="2015" name="Sci. Rep.">
        <title>Genome of the facultative scuticociliatosis pathogen Pseudocohnilembus persalinus provides insight into its virulence through horizontal gene transfer.</title>
        <authorList>
            <person name="Xiong J."/>
            <person name="Wang G."/>
            <person name="Cheng J."/>
            <person name="Tian M."/>
            <person name="Pan X."/>
            <person name="Warren A."/>
            <person name="Jiang C."/>
            <person name="Yuan D."/>
            <person name="Miao W."/>
        </authorList>
    </citation>
    <scope>NUCLEOTIDE SEQUENCE [LARGE SCALE GENOMIC DNA]</scope>
    <source>
        <strain evidence="14">36N120E</strain>
    </source>
</reference>
<feature type="coiled-coil region" evidence="10">
    <location>
        <begin position="635"/>
        <end position="676"/>
    </location>
</feature>
<evidence type="ECO:0000256" key="5">
    <source>
        <dbReference type="ARBA" id="ARBA00022989"/>
    </source>
</evidence>
<evidence type="ECO:0000256" key="4">
    <source>
        <dbReference type="ARBA" id="ARBA00022801"/>
    </source>
</evidence>
<evidence type="ECO:0000256" key="3">
    <source>
        <dbReference type="ARBA" id="ARBA00022723"/>
    </source>
</evidence>
<feature type="region of interest" description="Disordered" evidence="11">
    <location>
        <begin position="292"/>
        <end position="318"/>
    </location>
</feature>
<comment type="subcellular location">
    <subcellularLocation>
        <location evidence="1">Membrane</location>
        <topology evidence="1">Multi-pass membrane protein</topology>
    </subcellularLocation>
</comment>
<feature type="transmembrane region" description="Helical" evidence="12">
    <location>
        <begin position="170"/>
        <end position="190"/>
    </location>
</feature>
<dbReference type="GO" id="GO:0005216">
    <property type="term" value="F:monoatomic ion channel activity"/>
    <property type="evidence" value="ECO:0007669"/>
    <property type="project" value="InterPro"/>
</dbReference>
<proteinExistence type="predicted"/>
<evidence type="ECO:0000256" key="10">
    <source>
        <dbReference type="SAM" id="Coils"/>
    </source>
</evidence>
<evidence type="ECO:0000313" key="15">
    <source>
        <dbReference type="Proteomes" id="UP000054937"/>
    </source>
</evidence>
<evidence type="ECO:0000256" key="7">
    <source>
        <dbReference type="PIRSR" id="PIRSR623088-1"/>
    </source>
</evidence>
<evidence type="ECO:0000256" key="12">
    <source>
        <dbReference type="SAM" id="Phobius"/>
    </source>
</evidence>
<dbReference type="Gene3D" id="1.10.1300.10">
    <property type="entry name" value="3'5'-cyclic nucleotide phosphodiesterase, catalytic domain"/>
    <property type="match status" value="1"/>
</dbReference>
<organism evidence="14 15">
    <name type="scientific">Pseudocohnilembus persalinus</name>
    <name type="common">Ciliate</name>
    <dbReference type="NCBI Taxonomy" id="266149"/>
    <lineage>
        <taxon>Eukaryota</taxon>
        <taxon>Sar</taxon>
        <taxon>Alveolata</taxon>
        <taxon>Ciliophora</taxon>
        <taxon>Intramacronucleata</taxon>
        <taxon>Oligohymenophorea</taxon>
        <taxon>Scuticociliatia</taxon>
        <taxon>Philasterida</taxon>
        <taxon>Pseudocohnilembidae</taxon>
        <taxon>Pseudocohnilembus</taxon>
    </lineage>
</organism>
<dbReference type="AlphaFoldDB" id="A0A0V0R076"/>
<keyword evidence="5 12" id="KW-1133">Transmembrane helix</keyword>
<evidence type="ECO:0000256" key="2">
    <source>
        <dbReference type="ARBA" id="ARBA00022692"/>
    </source>
</evidence>
<dbReference type="PANTHER" id="PTHR11347">
    <property type="entry name" value="CYCLIC NUCLEOTIDE PHOSPHODIESTERASE"/>
    <property type="match status" value="1"/>
</dbReference>
<feature type="binding site" evidence="8">
    <location>
        <position position="447"/>
    </location>
    <ligand>
        <name>AMP</name>
        <dbReference type="ChEBI" id="CHEBI:456215"/>
    </ligand>
</feature>
<evidence type="ECO:0000256" key="11">
    <source>
        <dbReference type="SAM" id="MobiDB-lite"/>
    </source>
</evidence>
<dbReference type="OrthoDB" id="342865at2759"/>
<dbReference type="CDD" id="cd00077">
    <property type="entry name" value="HDc"/>
    <property type="match status" value="1"/>
</dbReference>
<protein>
    <recommendedName>
        <fullName evidence="13">PDEase domain-containing protein</fullName>
    </recommendedName>
</protein>
<keyword evidence="6 12" id="KW-0472">Membrane</keyword>
<dbReference type="Gene3D" id="1.20.120.350">
    <property type="entry name" value="Voltage-gated potassium channels. Chain C"/>
    <property type="match status" value="1"/>
</dbReference>
<evidence type="ECO:0000256" key="9">
    <source>
        <dbReference type="PIRSR" id="PIRSR623088-3"/>
    </source>
</evidence>
<dbReference type="PROSITE" id="PS51845">
    <property type="entry name" value="PDEASE_I_2"/>
    <property type="match status" value="1"/>
</dbReference>
<dbReference type="InterPro" id="IPR005821">
    <property type="entry name" value="Ion_trans_dom"/>
</dbReference>